<evidence type="ECO:0000313" key="3">
    <source>
        <dbReference type="Proteomes" id="UP000008177"/>
    </source>
</evidence>
<gene>
    <name evidence="2" type="ORF">BofuT4_P160970.1</name>
</gene>
<dbReference type="EMBL" id="FQ790352">
    <property type="protein sequence ID" value="CCD54808.1"/>
    <property type="molecule type" value="Genomic_DNA"/>
</dbReference>
<evidence type="ECO:0000256" key="1">
    <source>
        <dbReference type="SAM" id="MobiDB-lite"/>
    </source>
</evidence>
<accession>G2YTP8</accession>
<dbReference type="HOGENOM" id="CLU_3106130_0_0_1"/>
<sequence length="51" mass="5590">MYYPYVLCYCLPGQQSHQQAPAAYNAGYQHQQQPSGGPIANGGFNNQPPYA</sequence>
<dbReference type="InParanoid" id="G2YTP8"/>
<dbReference type="AlphaFoldDB" id="G2YTP8"/>
<protein>
    <submittedName>
        <fullName evidence="2">Uncharacterized protein</fullName>
    </submittedName>
</protein>
<evidence type="ECO:0000313" key="2">
    <source>
        <dbReference type="EMBL" id="CCD54808.1"/>
    </source>
</evidence>
<reference evidence="3" key="1">
    <citation type="journal article" date="2011" name="PLoS Genet.">
        <title>Genomic analysis of the necrotrophic fungal pathogens Sclerotinia sclerotiorum and Botrytis cinerea.</title>
        <authorList>
            <person name="Amselem J."/>
            <person name="Cuomo C.A."/>
            <person name="van Kan J.A."/>
            <person name="Viaud M."/>
            <person name="Benito E.P."/>
            <person name="Couloux A."/>
            <person name="Coutinho P.M."/>
            <person name="de Vries R.P."/>
            <person name="Dyer P.S."/>
            <person name="Fillinger S."/>
            <person name="Fournier E."/>
            <person name="Gout L."/>
            <person name="Hahn M."/>
            <person name="Kohn L."/>
            <person name="Lapalu N."/>
            <person name="Plummer K.M."/>
            <person name="Pradier J.M."/>
            <person name="Quevillon E."/>
            <person name="Sharon A."/>
            <person name="Simon A."/>
            <person name="ten Have A."/>
            <person name="Tudzynski B."/>
            <person name="Tudzynski P."/>
            <person name="Wincker P."/>
            <person name="Andrew M."/>
            <person name="Anthouard V."/>
            <person name="Beever R.E."/>
            <person name="Beffa R."/>
            <person name="Benoit I."/>
            <person name="Bouzid O."/>
            <person name="Brault B."/>
            <person name="Chen Z."/>
            <person name="Choquer M."/>
            <person name="Collemare J."/>
            <person name="Cotton P."/>
            <person name="Danchin E.G."/>
            <person name="Da Silva C."/>
            <person name="Gautier A."/>
            <person name="Giraud C."/>
            <person name="Giraud T."/>
            <person name="Gonzalez C."/>
            <person name="Grossetete S."/>
            <person name="Guldener U."/>
            <person name="Henrissat B."/>
            <person name="Howlett B.J."/>
            <person name="Kodira C."/>
            <person name="Kretschmer M."/>
            <person name="Lappartient A."/>
            <person name="Leroch M."/>
            <person name="Levis C."/>
            <person name="Mauceli E."/>
            <person name="Neuveglise C."/>
            <person name="Oeser B."/>
            <person name="Pearson M."/>
            <person name="Poulain J."/>
            <person name="Poussereau N."/>
            <person name="Quesneville H."/>
            <person name="Rascle C."/>
            <person name="Schumacher J."/>
            <person name="Segurens B."/>
            <person name="Sexton A."/>
            <person name="Silva E."/>
            <person name="Sirven C."/>
            <person name="Soanes D.M."/>
            <person name="Talbot N.J."/>
            <person name="Templeton M."/>
            <person name="Yandava C."/>
            <person name="Yarden O."/>
            <person name="Zeng Q."/>
            <person name="Rollins J.A."/>
            <person name="Lebrun M.H."/>
            <person name="Dickman M."/>
        </authorList>
    </citation>
    <scope>NUCLEOTIDE SEQUENCE [LARGE SCALE GENOMIC DNA]</scope>
    <source>
        <strain evidence="3">T4</strain>
    </source>
</reference>
<organism evidence="2 3">
    <name type="scientific">Botryotinia fuckeliana (strain T4)</name>
    <name type="common">Noble rot fungus</name>
    <name type="synonym">Botrytis cinerea</name>
    <dbReference type="NCBI Taxonomy" id="999810"/>
    <lineage>
        <taxon>Eukaryota</taxon>
        <taxon>Fungi</taxon>
        <taxon>Dikarya</taxon>
        <taxon>Ascomycota</taxon>
        <taxon>Pezizomycotina</taxon>
        <taxon>Leotiomycetes</taxon>
        <taxon>Helotiales</taxon>
        <taxon>Sclerotiniaceae</taxon>
        <taxon>Botrytis</taxon>
    </lineage>
</organism>
<name>G2YTP8_BOTF4</name>
<proteinExistence type="predicted"/>
<dbReference type="Proteomes" id="UP000008177">
    <property type="component" value="Unplaced contigs"/>
</dbReference>
<feature type="region of interest" description="Disordered" evidence="1">
    <location>
        <begin position="21"/>
        <end position="51"/>
    </location>
</feature>